<feature type="domain" description="Imelysin-like" evidence="4">
    <location>
        <begin position="38"/>
        <end position="322"/>
    </location>
</feature>
<evidence type="ECO:0000256" key="1">
    <source>
        <dbReference type="ARBA" id="ARBA00004196"/>
    </source>
</evidence>
<keyword evidence="6" id="KW-1185">Reference proteome</keyword>
<dbReference type="EMBL" id="CP049056">
    <property type="protein sequence ID" value="QIE54733.1"/>
    <property type="molecule type" value="Genomic_DNA"/>
</dbReference>
<dbReference type="GO" id="GO:0030313">
    <property type="term" value="C:cell envelope"/>
    <property type="evidence" value="ECO:0007669"/>
    <property type="project" value="UniProtKB-SubCell"/>
</dbReference>
<evidence type="ECO:0000256" key="3">
    <source>
        <dbReference type="SAM" id="SignalP"/>
    </source>
</evidence>
<dbReference type="Gene3D" id="1.20.1420.20">
    <property type="entry name" value="M75 peptidase, HXXE motif"/>
    <property type="match status" value="1"/>
</dbReference>
<protein>
    <submittedName>
        <fullName evidence="5">Imelysin family protein</fullName>
    </submittedName>
</protein>
<sequence length="343" mass="36177">MRRVVLILALFLAGPAAPSAAAEVDHRALAERAVTAHILPGYERLLAAATALEGAAKTCDAETTIGAYHAAFDAWMGVSHLSFGPAEAEGRLFSIAFWPDAKGYTPKTLRRLIAAEDPSVDDPDAFAETSVAGKGLFALDFLLFDPEISVAGAAEYRCRLTVAIAHDMARTSGEILSAWRDGYAALFRSAGAEDNVVYLGAAEPTQALYKAALAGLRATLDLRLDRPLGTLRAPHPRRAEAWRSGRSLRNIRLSLAAVDGMYETVFAPALTDADDAPIRSAFDYAEKSAAAAPEPLTEAVGDPGRRIRIDALRGAVHSLHDTVAAGLGVALGVAQGFNATDGD</sequence>
<accession>A0A7L5BUN6</accession>
<organism evidence="5 6">
    <name type="scientific">Pikeienuella piscinae</name>
    <dbReference type="NCBI Taxonomy" id="2748098"/>
    <lineage>
        <taxon>Bacteria</taxon>
        <taxon>Pseudomonadati</taxon>
        <taxon>Pseudomonadota</taxon>
        <taxon>Alphaproteobacteria</taxon>
        <taxon>Rhodobacterales</taxon>
        <taxon>Paracoccaceae</taxon>
        <taxon>Pikeienuella</taxon>
    </lineage>
</organism>
<dbReference type="InterPro" id="IPR038352">
    <property type="entry name" value="Imelysin_sf"/>
</dbReference>
<name>A0A7L5BUN6_9RHOB</name>
<dbReference type="InterPro" id="IPR034984">
    <property type="entry name" value="Imelysin-like_IPPA"/>
</dbReference>
<dbReference type="CDD" id="cd14659">
    <property type="entry name" value="Imelysin-like_IPPA"/>
    <property type="match status" value="1"/>
</dbReference>
<dbReference type="Pfam" id="PF09375">
    <property type="entry name" value="Peptidase_M75"/>
    <property type="match status" value="1"/>
</dbReference>
<feature type="signal peptide" evidence="3">
    <location>
        <begin position="1"/>
        <end position="21"/>
    </location>
</feature>
<dbReference type="InterPro" id="IPR018976">
    <property type="entry name" value="Imelysin-like"/>
</dbReference>
<dbReference type="RefSeq" id="WP_165095470.1">
    <property type="nucleotide sequence ID" value="NZ_CP049056.1"/>
</dbReference>
<comment type="subcellular location">
    <subcellularLocation>
        <location evidence="1">Cell envelope</location>
    </subcellularLocation>
</comment>
<dbReference type="Proteomes" id="UP000503336">
    <property type="component" value="Chromosome"/>
</dbReference>
<evidence type="ECO:0000256" key="2">
    <source>
        <dbReference type="ARBA" id="ARBA00022729"/>
    </source>
</evidence>
<dbReference type="KEGG" id="hdh:G5B40_04320"/>
<evidence type="ECO:0000313" key="6">
    <source>
        <dbReference type="Proteomes" id="UP000503336"/>
    </source>
</evidence>
<reference evidence="5 6" key="1">
    <citation type="submission" date="2020-02" db="EMBL/GenBank/DDBJ databases">
        <title>complete genome sequence of Rhodobacteraceae bacterium.</title>
        <authorList>
            <person name="Park J."/>
            <person name="Kim Y.-S."/>
            <person name="Kim K.-H."/>
        </authorList>
    </citation>
    <scope>NUCLEOTIDE SEQUENCE [LARGE SCALE GENOMIC DNA]</scope>
    <source>
        <strain evidence="5 6">RR4-56</strain>
    </source>
</reference>
<proteinExistence type="predicted"/>
<evidence type="ECO:0000259" key="4">
    <source>
        <dbReference type="Pfam" id="PF09375"/>
    </source>
</evidence>
<dbReference type="AlphaFoldDB" id="A0A7L5BUN6"/>
<evidence type="ECO:0000313" key="5">
    <source>
        <dbReference type="EMBL" id="QIE54733.1"/>
    </source>
</evidence>
<keyword evidence="2 3" id="KW-0732">Signal</keyword>
<gene>
    <name evidence="5" type="ORF">G5B40_04320</name>
</gene>
<feature type="chain" id="PRO_5029582787" evidence="3">
    <location>
        <begin position="22"/>
        <end position="343"/>
    </location>
</feature>